<name>A0A935TAY7_9PROT</name>
<evidence type="ECO:0000313" key="3">
    <source>
        <dbReference type="Proteomes" id="UP000706151"/>
    </source>
</evidence>
<sequence>MSEHQTKLAAGEIQFHQWCEPPLDAGEYHVEVTQTVDELTDDPTSRGSYRSRFSFSVAGPRFALNPAEVYSVYPPKGQIGDFANSLPHVVFTRRTLPWERSLTPPRNKGDTRPWMALLVVSAADFPAKDFPASKARKLGELIKPAANEAWVGPDVKLDPYESADDLCNTIDLPWEVFQSVAPRLDDLAFLAHVREVNTGAKETLSFLADGWFSVVLANRFPLPGNSPLLTLENRAYLVSLEGLQDYLPGSAKPAANKPVRLAVLSSWSFHCCEAFAFKASMNQLKVQLLRVPWPADGAAGSKLTSAEKQVHDAWGRGYTALNHSTRLGEKTVSWYRGPLVPLYLSKETKYRFLPAADAALRYSPLDGMIDVTYAAAFQLGRLLALQDRHFATALYANRNRVRRQINDLLGRNRVSQFLGKTGTAVSEIMTSRVKAMHDGQTPPSGKASWADLPPSSDAFQRGAADQETKHSGELQLTTDFDLTIPQTVCQWLARLMLLYRVPFTYLLADERMLPPDSMRFFYLDPGWLKCLLEGACSVGRSVAHDELVDEYLRDKFLDLAMEQALEVRTKPQLITANSATNPSVVTTLVPHALKSNDRILISGVSGSNAEINAEHPVTCLGPTTFSVPVDARGGAGQGGSFVRSQPSDIAVKQPAERRPNWPLTGFLLRSPAVEGWQGLEMRAWQDSAATIPLDPLRIDRLAPDIMLCIFNGKLARIEVRQPPEGMHFGASVDGQGFRKLRLRRLNDHPGQDRGVAPGPGDQLTDDSQLPVPLRSNSSRVVEVAQLAKALKEKLEALNARELTQEFTSADFAVEMVESPGRVVFDVANPHDADAR</sequence>
<organism evidence="2 3">
    <name type="scientific">Candidatus Accumulibacter affinis</name>
    <dbReference type="NCBI Taxonomy" id="2954384"/>
    <lineage>
        <taxon>Bacteria</taxon>
        <taxon>Pseudomonadati</taxon>
        <taxon>Pseudomonadota</taxon>
        <taxon>Betaproteobacteria</taxon>
        <taxon>Candidatus Accumulibacter</taxon>
    </lineage>
</organism>
<protein>
    <submittedName>
        <fullName evidence="2">Uncharacterized protein</fullName>
    </submittedName>
</protein>
<dbReference type="Gene3D" id="2.40.30.20">
    <property type="match status" value="1"/>
</dbReference>
<feature type="region of interest" description="Disordered" evidence="1">
    <location>
        <begin position="747"/>
        <end position="775"/>
    </location>
</feature>
<comment type="caution">
    <text evidence="2">The sequence shown here is derived from an EMBL/GenBank/DDBJ whole genome shotgun (WGS) entry which is preliminary data.</text>
</comment>
<evidence type="ECO:0000256" key="1">
    <source>
        <dbReference type="SAM" id="MobiDB-lite"/>
    </source>
</evidence>
<reference evidence="2 3" key="1">
    <citation type="submission" date="2020-10" db="EMBL/GenBank/DDBJ databases">
        <title>Connecting structure to function with the recovery of over 1000 high-quality activated sludge metagenome-assembled genomes encoding full-length rRNA genes using long-read sequencing.</title>
        <authorList>
            <person name="Singleton C.M."/>
            <person name="Petriglieri F."/>
            <person name="Kristensen J.M."/>
            <person name="Kirkegaard R.H."/>
            <person name="Michaelsen T.Y."/>
            <person name="Andersen M.H."/>
            <person name="Karst S.M."/>
            <person name="Dueholm M.S."/>
            <person name="Nielsen P.H."/>
            <person name="Albertsen M."/>
        </authorList>
    </citation>
    <scope>NUCLEOTIDE SEQUENCE [LARGE SCALE GENOMIC DNA]</scope>
    <source>
        <strain evidence="2">Fred_18-Q3-R57-64_BAT3C.720</strain>
    </source>
</reference>
<dbReference type="AlphaFoldDB" id="A0A935TAY7"/>
<dbReference type="EMBL" id="JADJOT010000008">
    <property type="protein sequence ID" value="MBK7954123.1"/>
    <property type="molecule type" value="Genomic_DNA"/>
</dbReference>
<dbReference type="InterPro" id="IPR023366">
    <property type="entry name" value="ATP_synth_asu-like_sf"/>
</dbReference>
<proteinExistence type="predicted"/>
<gene>
    <name evidence="2" type="ORF">IPK02_09280</name>
</gene>
<evidence type="ECO:0000313" key="2">
    <source>
        <dbReference type="EMBL" id="MBK7954123.1"/>
    </source>
</evidence>
<accession>A0A935TAY7</accession>
<dbReference type="Proteomes" id="UP000706151">
    <property type="component" value="Unassembled WGS sequence"/>
</dbReference>